<accession>A0A644YLK1</accession>
<gene>
    <name evidence="1" type="ORF">SDC9_75279</name>
</gene>
<dbReference type="AlphaFoldDB" id="A0A644YLK1"/>
<reference evidence="1" key="1">
    <citation type="submission" date="2019-08" db="EMBL/GenBank/DDBJ databases">
        <authorList>
            <person name="Kucharzyk K."/>
            <person name="Murdoch R.W."/>
            <person name="Higgins S."/>
            <person name="Loffler F."/>
        </authorList>
    </citation>
    <scope>NUCLEOTIDE SEQUENCE</scope>
</reference>
<evidence type="ECO:0000313" key="1">
    <source>
        <dbReference type="EMBL" id="MPM28751.1"/>
    </source>
</evidence>
<organism evidence="1">
    <name type="scientific">bioreactor metagenome</name>
    <dbReference type="NCBI Taxonomy" id="1076179"/>
    <lineage>
        <taxon>unclassified sequences</taxon>
        <taxon>metagenomes</taxon>
        <taxon>ecological metagenomes</taxon>
    </lineage>
</organism>
<dbReference type="EMBL" id="VSSQ01005337">
    <property type="protein sequence ID" value="MPM28751.1"/>
    <property type="molecule type" value="Genomic_DNA"/>
</dbReference>
<name>A0A644YLK1_9ZZZZ</name>
<dbReference type="AntiFam" id="ANF00095">
    <property type="entry name" value="Shadow ORF (opposite ABC transporters)"/>
</dbReference>
<proteinExistence type="predicted"/>
<protein>
    <submittedName>
        <fullName evidence="1">Uncharacterized protein</fullName>
    </submittedName>
</protein>
<sequence length="86" mass="9959">MQLPVARIQIRNCGKEPFRVNVLRIEIDVLLVSIFHEPSSVHDCQFIAHLLHDAKVMGNEKIAQFVLFLDAFHVIQHLRLNGKVQY</sequence>
<comment type="caution">
    <text evidence="1">The sequence shown here is derived from an EMBL/GenBank/DDBJ whole genome shotgun (WGS) entry which is preliminary data.</text>
</comment>